<dbReference type="SUPFAM" id="SSF55961">
    <property type="entry name" value="Bet v1-like"/>
    <property type="match status" value="1"/>
</dbReference>
<organism evidence="1 2">
    <name type="scientific">Actinomycetospora cinnamomea</name>
    <dbReference type="NCBI Taxonomy" id="663609"/>
    <lineage>
        <taxon>Bacteria</taxon>
        <taxon>Bacillati</taxon>
        <taxon>Actinomycetota</taxon>
        <taxon>Actinomycetes</taxon>
        <taxon>Pseudonocardiales</taxon>
        <taxon>Pseudonocardiaceae</taxon>
        <taxon>Actinomycetospora</taxon>
    </lineage>
</organism>
<sequence>MTADLAGPGQPHPAGWRAHTHVHRFTVAAPRERVWAWLCDPATFTDTQVGPFRVEFLGGGFETGVLTTHHGPLLHLPGVLGEIRDGEYRDLQYLYGAFAVSFRLLRPTRLQFRLNDAADAPAGTAVELQIDAHVRPVFLRPWELAQRLFWRRFETWARRSVEVSRQPT</sequence>
<dbReference type="OrthoDB" id="979198at2"/>
<dbReference type="AlphaFoldDB" id="A0A2U1FR24"/>
<comment type="caution">
    <text evidence="1">The sequence shown here is derived from an EMBL/GenBank/DDBJ whole genome shotgun (WGS) entry which is preliminary data.</text>
</comment>
<dbReference type="Proteomes" id="UP000245639">
    <property type="component" value="Unassembled WGS sequence"/>
</dbReference>
<evidence type="ECO:0008006" key="3">
    <source>
        <dbReference type="Google" id="ProtNLM"/>
    </source>
</evidence>
<evidence type="ECO:0000313" key="2">
    <source>
        <dbReference type="Proteomes" id="UP000245639"/>
    </source>
</evidence>
<protein>
    <recommendedName>
        <fullName evidence="3">Polyketide cyclase/dehydrase/lipid transport protein</fullName>
    </recommendedName>
</protein>
<proteinExistence type="predicted"/>
<dbReference type="EMBL" id="QEKW01000001">
    <property type="protein sequence ID" value="PVZ14599.1"/>
    <property type="molecule type" value="Genomic_DNA"/>
</dbReference>
<keyword evidence="2" id="KW-1185">Reference proteome</keyword>
<dbReference type="RefSeq" id="WP_116706425.1">
    <property type="nucleotide sequence ID" value="NZ_QEKW01000001.1"/>
</dbReference>
<reference evidence="1 2" key="1">
    <citation type="submission" date="2018-04" db="EMBL/GenBank/DDBJ databases">
        <title>Genomic Encyclopedia of Type Strains, Phase IV (KMG-IV): sequencing the most valuable type-strain genomes for metagenomic binning, comparative biology and taxonomic classification.</title>
        <authorList>
            <person name="Goeker M."/>
        </authorList>
    </citation>
    <scope>NUCLEOTIDE SEQUENCE [LARGE SCALE GENOMIC DNA]</scope>
    <source>
        <strain evidence="1 2">DSM 45771</strain>
    </source>
</reference>
<evidence type="ECO:0000313" key="1">
    <source>
        <dbReference type="EMBL" id="PVZ14599.1"/>
    </source>
</evidence>
<accession>A0A2U1FR24</accession>
<dbReference type="CDD" id="cd07812">
    <property type="entry name" value="SRPBCC"/>
    <property type="match status" value="1"/>
</dbReference>
<name>A0A2U1FR24_9PSEU</name>
<gene>
    <name evidence="1" type="ORF">C8D89_101466</name>
</gene>